<evidence type="ECO:0000256" key="4">
    <source>
        <dbReference type="ARBA" id="ARBA00023237"/>
    </source>
</evidence>
<gene>
    <name evidence="6" type="primary">lptE</name>
    <name evidence="7" type="ordered locus">Tgr7_2278</name>
</gene>
<keyword evidence="5 6" id="KW-0449">Lipoprotein</keyword>
<dbReference type="Gene3D" id="3.30.160.150">
    <property type="entry name" value="Lipoprotein like domain"/>
    <property type="match status" value="1"/>
</dbReference>
<reference evidence="7 8" key="1">
    <citation type="journal article" date="2011" name="Stand. Genomic Sci.">
        <title>Complete genome sequence of 'Thioalkalivibrio sulfidophilus' HL-EbGr7.</title>
        <authorList>
            <person name="Muyzer G."/>
            <person name="Sorokin D.Y."/>
            <person name="Mavromatis K."/>
            <person name="Lapidus A."/>
            <person name="Clum A."/>
            <person name="Ivanova N."/>
            <person name="Pati A."/>
            <person name="d'Haeseleer P."/>
            <person name="Woyke T."/>
            <person name="Kyrpides N.C."/>
        </authorList>
    </citation>
    <scope>NUCLEOTIDE SEQUENCE [LARGE SCALE GENOMIC DNA]</scope>
    <source>
        <strain evidence="7 8">HL-EbGR7</strain>
    </source>
</reference>
<keyword evidence="3 6" id="KW-0564">Palmitate</keyword>
<dbReference type="GO" id="GO:0009279">
    <property type="term" value="C:cell outer membrane"/>
    <property type="evidence" value="ECO:0007669"/>
    <property type="project" value="UniProtKB-SubCell"/>
</dbReference>
<evidence type="ECO:0000313" key="8">
    <source>
        <dbReference type="Proteomes" id="UP000002383"/>
    </source>
</evidence>
<comment type="subunit">
    <text evidence="6">Component of the lipopolysaccharide transport and assembly complex. Interacts with LptD.</text>
</comment>
<evidence type="ECO:0000256" key="3">
    <source>
        <dbReference type="ARBA" id="ARBA00023139"/>
    </source>
</evidence>
<keyword evidence="8" id="KW-1185">Reference proteome</keyword>
<dbReference type="HOGENOM" id="CLU_103309_0_2_6"/>
<evidence type="ECO:0000256" key="1">
    <source>
        <dbReference type="ARBA" id="ARBA00022729"/>
    </source>
</evidence>
<comment type="similarity">
    <text evidence="6">Belongs to the LptE lipoprotein family.</text>
</comment>
<organism evidence="7 8">
    <name type="scientific">Thioalkalivibrio sulfidiphilus (strain HL-EbGR7)</name>
    <dbReference type="NCBI Taxonomy" id="396588"/>
    <lineage>
        <taxon>Bacteria</taxon>
        <taxon>Pseudomonadati</taxon>
        <taxon>Pseudomonadota</taxon>
        <taxon>Gammaproteobacteria</taxon>
        <taxon>Chromatiales</taxon>
        <taxon>Ectothiorhodospiraceae</taxon>
        <taxon>Thioalkalivibrio</taxon>
    </lineage>
</organism>
<accession>B8GV12</accession>
<evidence type="ECO:0000256" key="6">
    <source>
        <dbReference type="HAMAP-Rule" id="MF_01186"/>
    </source>
</evidence>
<dbReference type="STRING" id="396588.Tgr7_2278"/>
<evidence type="ECO:0000256" key="2">
    <source>
        <dbReference type="ARBA" id="ARBA00023136"/>
    </source>
</evidence>
<protein>
    <recommendedName>
        <fullName evidence="6">LPS-assembly lipoprotein LptE</fullName>
    </recommendedName>
</protein>
<evidence type="ECO:0000313" key="7">
    <source>
        <dbReference type="EMBL" id="ACL73358.1"/>
    </source>
</evidence>
<dbReference type="InterPro" id="IPR007485">
    <property type="entry name" value="LPS_assembly_LptE"/>
</dbReference>
<dbReference type="EMBL" id="CP001339">
    <property type="protein sequence ID" value="ACL73358.1"/>
    <property type="molecule type" value="Genomic_DNA"/>
</dbReference>
<name>B8GV12_THISH</name>
<comment type="function">
    <text evidence="6">Together with LptD, is involved in the assembly of lipopolysaccharide (LPS) at the surface of the outer membrane. Required for the proper assembly of LptD. Binds LPS and may serve as the LPS recognition site at the outer membrane.</text>
</comment>
<dbReference type="GO" id="GO:0043165">
    <property type="term" value="P:Gram-negative-bacterium-type cell outer membrane assembly"/>
    <property type="evidence" value="ECO:0007669"/>
    <property type="project" value="UniProtKB-UniRule"/>
</dbReference>
<keyword evidence="1 6" id="KW-0732">Signal</keyword>
<keyword evidence="4 6" id="KW-0998">Cell outer membrane</keyword>
<dbReference type="eggNOG" id="COG2980">
    <property type="taxonomic scope" value="Bacteria"/>
</dbReference>
<dbReference type="AlphaFoldDB" id="B8GV12"/>
<dbReference type="Pfam" id="PF04390">
    <property type="entry name" value="LptE"/>
    <property type="match status" value="1"/>
</dbReference>
<keyword evidence="2 6" id="KW-0472">Membrane</keyword>
<dbReference type="GO" id="GO:0001530">
    <property type="term" value="F:lipopolysaccharide binding"/>
    <property type="evidence" value="ECO:0007669"/>
    <property type="project" value="TreeGrafter"/>
</dbReference>
<evidence type="ECO:0000256" key="5">
    <source>
        <dbReference type="ARBA" id="ARBA00023288"/>
    </source>
</evidence>
<dbReference type="KEGG" id="tgr:Tgr7_2278"/>
<dbReference type="PANTHER" id="PTHR38098">
    <property type="entry name" value="LPS-ASSEMBLY LIPOPROTEIN LPTE"/>
    <property type="match status" value="1"/>
</dbReference>
<dbReference type="GO" id="GO:0015920">
    <property type="term" value="P:lipopolysaccharide transport"/>
    <property type="evidence" value="ECO:0007669"/>
    <property type="project" value="TreeGrafter"/>
</dbReference>
<dbReference type="Proteomes" id="UP000002383">
    <property type="component" value="Chromosome"/>
</dbReference>
<dbReference type="HAMAP" id="MF_01186">
    <property type="entry name" value="LPS_assembly_LptE"/>
    <property type="match status" value="1"/>
</dbReference>
<proteinExistence type="inferred from homology"/>
<comment type="subcellular location">
    <subcellularLocation>
        <location evidence="6">Cell outer membrane</location>
        <topology evidence="6">Lipid-anchor</topology>
    </subcellularLocation>
</comment>
<dbReference type="GO" id="GO:1990351">
    <property type="term" value="C:transporter complex"/>
    <property type="evidence" value="ECO:0007669"/>
    <property type="project" value="TreeGrafter"/>
</dbReference>
<dbReference type="PANTHER" id="PTHR38098:SF1">
    <property type="entry name" value="LPS-ASSEMBLY LIPOPROTEIN LPTE"/>
    <property type="match status" value="1"/>
</dbReference>
<dbReference type="PROSITE" id="PS51257">
    <property type="entry name" value="PROKAR_LIPOPROTEIN"/>
    <property type="match status" value="1"/>
</dbReference>
<sequence precursor="true">MQETRGKLNGGHRVPRIYLSLATCLLSLLLASCGFQLRGAADLPPQMERTWLTGINAHHGFARELSGLLRAGGVTLVDSREASTAEFRVQRLTTGRRVLSVGGDARVSEYELYMVLEYEVRGRGSEWALEPVTLNITREYVHDPLLVLSQGEQEQALREAMERDLAQLVMFRLQSAR</sequence>